<organism evidence="3 4">
    <name type="scientific">Pseudohalioglobus lutimaris</name>
    <dbReference type="NCBI Taxonomy" id="1737061"/>
    <lineage>
        <taxon>Bacteria</taxon>
        <taxon>Pseudomonadati</taxon>
        <taxon>Pseudomonadota</taxon>
        <taxon>Gammaproteobacteria</taxon>
        <taxon>Cellvibrionales</taxon>
        <taxon>Halieaceae</taxon>
        <taxon>Pseudohalioglobus</taxon>
    </lineage>
</organism>
<protein>
    <recommendedName>
        <fullName evidence="5">Glycosyltransferase family 1 protein</fullName>
    </recommendedName>
</protein>
<dbReference type="GO" id="GO:0016757">
    <property type="term" value="F:glycosyltransferase activity"/>
    <property type="evidence" value="ECO:0007669"/>
    <property type="project" value="InterPro"/>
</dbReference>
<dbReference type="PANTHER" id="PTHR12526">
    <property type="entry name" value="GLYCOSYLTRANSFERASE"/>
    <property type="match status" value="1"/>
</dbReference>
<dbReference type="InterPro" id="IPR001296">
    <property type="entry name" value="Glyco_trans_1"/>
</dbReference>
<proteinExistence type="predicted"/>
<keyword evidence="4" id="KW-1185">Reference proteome</keyword>
<dbReference type="CDD" id="cd03801">
    <property type="entry name" value="GT4_PimA-like"/>
    <property type="match status" value="1"/>
</dbReference>
<dbReference type="Pfam" id="PF00534">
    <property type="entry name" value="Glycos_transf_1"/>
    <property type="match status" value="1"/>
</dbReference>
<evidence type="ECO:0000313" key="3">
    <source>
        <dbReference type="EMBL" id="PLW67043.1"/>
    </source>
</evidence>
<reference evidence="3 4" key="1">
    <citation type="submission" date="2018-01" db="EMBL/GenBank/DDBJ databases">
        <title>The draft genome sequence of Halioglobus lutimaris HF004.</title>
        <authorList>
            <person name="Du Z.-J."/>
            <person name="Shi M.-J."/>
        </authorList>
    </citation>
    <scope>NUCLEOTIDE SEQUENCE [LARGE SCALE GENOMIC DNA]</scope>
    <source>
        <strain evidence="3 4">HF004</strain>
    </source>
</reference>
<feature type="domain" description="Glycosyl transferase family 1" evidence="1">
    <location>
        <begin position="191"/>
        <end position="343"/>
    </location>
</feature>
<dbReference type="SUPFAM" id="SSF53756">
    <property type="entry name" value="UDP-Glycosyltransferase/glycogen phosphorylase"/>
    <property type="match status" value="1"/>
</dbReference>
<dbReference type="Proteomes" id="UP000235005">
    <property type="component" value="Unassembled WGS sequence"/>
</dbReference>
<dbReference type="EMBL" id="PKUS01000039">
    <property type="protein sequence ID" value="PLW67043.1"/>
    <property type="molecule type" value="Genomic_DNA"/>
</dbReference>
<evidence type="ECO:0000259" key="2">
    <source>
        <dbReference type="Pfam" id="PF13439"/>
    </source>
</evidence>
<evidence type="ECO:0000259" key="1">
    <source>
        <dbReference type="Pfam" id="PF00534"/>
    </source>
</evidence>
<dbReference type="OrthoDB" id="9775208at2"/>
<dbReference type="InterPro" id="IPR028098">
    <property type="entry name" value="Glyco_trans_4-like_N"/>
</dbReference>
<dbReference type="GO" id="GO:1901135">
    <property type="term" value="P:carbohydrate derivative metabolic process"/>
    <property type="evidence" value="ECO:0007669"/>
    <property type="project" value="UniProtKB-ARBA"/>
</dbReference>
<dbReference type="AlphaFoldDB" id="A0A2N5WXT0"/>
<sequence>MYLQVKVLHVIWHLDQGGAQTYLFNLLSEQVADPDLEPCLVVLSSPGALSDKFEKLLEVEYLGMKGGFSVVRSFGIHRTVKKFRPRLVHSHSNNLLFNSALHFVRLPVVYTDHGGGLLGGRKQDYILYRYLYRTINRWISISGMMAELMQNANPSVSLEIDLVYNGVDVNQIVSTKEYCGDDLDSRILNAKYRVGIIGRLEHQKGVDLFLKTAASISEKVDDVVFIVIGDGDLRDELESLAVRLGIQDRTFFLGFRSDALSLLKLFSVFLFTSNFEPFGLVITEAMAARVPVVAVHTAGAVPEILEDHEDGFIVNTRNPDQVAQAVVTVLGDPATCHRITEKAAFKVQREFSIKSNAQGVKEVYYRSI</sequence>
<dbReference type="Gene3D" id="3.40.50.2000">
    <property type="entry name" value="Glycogen Phosphorylase B"/>
    <property type="match status" value="2"/>
</dbReference>
<dbReference type="Pfam" id="PF13439">
    <property type="entry name" value="Glyco_transf_4"/>
    <property type="match status" value="1"/>
</dbReference>
<gene>
    <name evidence="3" type="ORF">C0039_18675</name>
</gene>
<evidence type="ECO:0008006" key="5">
    <source>
        <dbReference type="Google" id="ProtNLM"/>
    </source>
</evidence>
<feature type="domain" description="Glycosyltransferase subfamily 4-like N-terminal" evidence="2">
    <location>
        <begin position="17"/>
        <end position="170"/>
    </location>
</feature>
<name>A0A2N5WXT0_9GAMM</name>
<dbReference type="RefSeq" id="WP_101518946.1">
    <property type="nucleotide sequence ID" value="NZ_PKUS01000039.1"/>
</dbReference>
<comment type="caution">
    <text evidence="3">The sequence shown here is derived from an EMBL/GenBank/DDBJ whole genome shotgun (WGS) entry which is preliminary data.</text>
</comment>
<accession>A0A2N5WXT0</accession>
<evidence type="ECO:0000313" key="4">
    <source>
        <dbReference type="Proteomes" id="UP000235005"/>
    </source>
</evidence>